<dbReference type="EMBL" id="VLNT01000011">
    <property type="protein sequence ID" value="TSD62098.1"/>
    <property type="molecule type" value="Genomic_DNA"/>
</dbReference>
<feature type="compositionally biased region" description="Basic residues" evidence="1">
    <location>
        <begin position="149"/>
        <end position="164"/>
    </location>
</feature>
<evidence type="ECO:0000256" key="1">
    <source>
        <dbReference type="SAM" id="MobiDB-lite"/>
    </source>
</evidence>
<keyword evidence="2" id="KW-0812">Transmembrane</keyword>
<evidence type="ECO:0000256" key="2">
    <source>
        <dbReference type="SAM" id="Phobius"/>
    </source>
</evidence>
<dbReference type="AlphaFoldDB" id="A0A554S6W1"/>
<feature type="region of interest" description="Disordered" evidence="1">
    <location>
        <begin position="40"/>
        <end position="82"/>
    </location>
</feature>
<feature type="region of interest" description="Disordered" evidence="1">
    <location>
        <begin position="141"/>
        <end position="180"/>
    </location>
</feature>
<feature type="transmembrane region" description="Helical" evidence="2">
    <location>
        <begin position="6"/>
        <end position="26"/>
    </location>
</feature>
<dbReference type="Proteomes" id="UP000316988">
    <property type="component" value="Unassembled WGS sequence"/>
</dbReference>
<feature type="compositionally biased region" description="Polar residues" evidence="1">
    <location>
        <begin position="167"/>
        <end position="180"/>
    </location>
</feature>
<accession>A0A554S6W1</accession>
<proteinExistence type="predicted"/>
<organism evidence="3 4">
    <name type="scientific">Aeromicrobium piscarium</name>
    <dbReference type="NCBI Taxonomy" id="2590901"/>
    <lineage>
        <taxon>Bacteria</taxon>
        <taxon>Bacillati</taxon>
        <taxon>Actinomycetota</taxon>
        <taxon>Actinomycetes</taxon>
        <taxon>Propionibacteriales</taxon>
        <taxon>Nocardioidaceae</taxon>
        <taxon>Aeromicrobium</taxon>
    </lineage>
</organism>
<dbReference type="OrthoDB" id="3748934at2"/>
<dbReference type="RefSeq" id="WP_143914042.1">
    <property type="nucleotide sequence ID" value="NZ_VLNT01000011.1"/>
</dbReference>
<keyword evidence="4" id="KW-1185">Reference proteome</keyword>
<comment type="caution">
    <text evidence="3">The sequence shown here is derived from an EMBL/GenBank/DDBJ whole genome shotgun (WGS) entry which is preliminary data.</text>
</comment>
<feature type="compositionally biased region" description="Polar residues" evidence="1">
    <location>
        <begin position="50"/>
        <end position="59"/>
    </location>
</feature>
<gene>
    <name evidence="3" type="ORF">FNM00_13355</name>
</gene>
<protein>
    <submittedName>
        <fullName evidence="3">Uncharacterized protein</fullName>
    </submittedName>
</protein>
<name>A0A554S6W1_9ACTN</name>
<keyword evidence="2" id="KW-1133">Transmembrane helix</keyword>
<evidence type="ECO:0000313" key="4">
    <source>
        <dbReference type="Proteomes" id="UP000316988"/>
    </source>
</evidence>
<evidence type="ECO:0000313" key="3">
    <source>
        <dbReference type="EMBL" id="TSD62098.1"/>
    </source>
</evidence>
<keyword evidence="2" id="KW-0472">Membrane</keyword>
<sequence length="180" mass="19593">MPVDVVVLVVAAVLAAVALVAAVVALRAVREVKALREQPPEPVEWGVRTAETTNSPSQRSPKDSAALRPGRYPHTQRGGDAQLAVRQAAEPQEARVIEGRVIVPPTQEQVVAAQMTRPGVRIAIVLSGVAHALRPESRDRISGLVRREYRQRRRARQRAGRRAARATNSPPTQTDGWMSS</sequence>
<reference evidence="3 4" key="1">
    <citation type="submission" date="2019-07" db="EMBL/GenBank/DDBJ databases">
        <authorList>
            <person name="Zhao L.H."/>
        </authorList>
    </citation>
    <scope>NUCLEOTIDE SEQUENCE [LARGE SCALE GENOMIC DNA]</scope>
    <source>
        <strain evidence="3 4">Co35</strain>
    </source>
</reference>